<proteinExistence type="inferred from homology"/>
<dbReference type="PIRSF" id="PIRSF000903">
    <property type="entry name" value="B5n-ttraPtase_sm"/>
    <property type="match status" value="1"/>
</dbReference>
<evidence type="ECO:0000256" key="1">
    <source>
        <dbReference type="ARBA" id="ARBA00003413"/>
    </source>
</evidence>
<dbReference type="Pfam" id="PF00149">
    <property type="entry name" value="Metallophos"/>
    <property type="match status" value="1"/>
</dbReference>
<dbReference type="NCBIfam" id="TIGR00668">
    <property type="entry name" value="apaH"/>
    <property type="match status" value="1"/>
</dbReference>
<dbReference type="NCBIfam" id="NF001204">
    <property type="entry name" value="PRK00166.1"/>
    <property type="match status" value="1"/>
</dbReference>
<comment type="function">
    <text evidence="1 5">Hydrolyzes diadenosine 5',5'''-P1,P4-tetraphosphate to yield ADP.</text>
</comment>
<dbReference type="PANTHER" id="PTHR40942:SF4">
    <property type="entry name" value="CYTOCHROME C5"/>
    <property type="match status" value="1"/>
</dbReference>
<comment type="catalytic activity">
    <reaction evidence="4 5">
        <text>P(1),P(4)-bis(5'-adenosyl) tetraphosphate + H2O = 2 ADP + 2 H(+)</text>
        <dbReference type="Rhea" id="RHEA:24252"/>
        <dbReference type="ChEBI" id="CHEBI:15377"/>
        <dbReference type="ChEBI" id="CHEBI:15378"/>
        <dbReference type="ChEBI" id="CHEBI:58141"/>
        <dbReference type="ChEBI" id="CHEBI:456216"/>
        <dbReference type="EC" id="3.6.1.41"/>
    </reaction>
</comment>
<organism evidence="7 8">
    <name type="scientific">Thioalkalivibrio denitrificans</name>
    <dbReference type="NCBI Taxonomy" id="108003"/>
    <lineage>
        <taxon>Bacteria</taxon>
        <taxon>Pseudomonadati</taxon>
        <taxon>Pseudomonadota</taxon>
        <taxon>Gammaproteobacteria</taxon>
        <taxon>Chromatiales</taxon>
        <taxon>Ectothiorhodospiraceae</taxon>
        <taxon>Thioalkalivibrio</taxon>
    </lineage>
</organism>
<evidence type="ECO:0000313" key="8">
    <source>
        <dbReference type="Proteomes" id="UP000189462"/>
    </source>
</evidence>
<reference evidence="7 8" key="1">
    <citation type="submission" date="2017-02" db="EMBL/GenBank/DDBJ databases">
        <title>Genomic diversity within the haloalkaliphilic genus Thioalkalivibrio.</title>
        <authorList>
            <person name="Ahn A.-C."/>
            <person name="Meier-Kolthoff J."/>
            <person name="Overmars L."/>
            <person name="Richter M."/>
            <person name="Woyke T."/>
            <person name="Sorokin D.Y."/>
            <person name="Muyzer G."/>
        </authorList>
    </citation>
    <scope>NUCLEOTIDE SEQUENCE [LARGE SCALE GENOMIC DNA]</scope>
    <source>
        <strain evidence="7 8">ALJD</strain>
    </source>
</reference>
<accession>A0A1V3NIU4</accession>
<dbReference type="EMBL" id="MVBK01000044">
    <property type="protein sequence ID" value="OOG24772.1"/>
    <property type="molecule type" value="Genomic_DNA"/>
</dbReference>
<keyword evidence="8" id="KW-1185">Reference proteome</keyword>
<dbReference type="CDD" id="cd07422">
    <property type="entry name" value="MPP_ApaH"/>
    <property type="match status" value="1"/>
</dbReference>
<dbReference type="EC" id="3.6.1.41" evidence="5"/>
<dbReference type="Gene3D" id="3.60.21.10">
    <property type="match status" value="1"/>
</dbReference>
<dbReference type="SUPFAM" id="SSF56300">
    <property type="entry name" value="Metallo-dependent phosphatases"/>
    <property type="match status" value="1"/>
</dbReference>
<evidence type="ECO:0000256" key="3">
    <source>
        <dbReference type="ARBA" id="ARBA00022801"/>
    </source>
</evidence>
<comment type="similarity">
    <text evidence="2 5">Belongs to the Ap4A hydrolase family.</text>
</comment>
<dbReference type="InterPro" id="IPR029052">
    <property type="entry name" value="Metallo-depent_PP-like"/>
</dbReference>
<dbReference type="HAMAP" id="MF_00199">
    <property type="entry name" value="ApaH"/>
    <property type="match status" value="1"/>
</dbReference>
<evidence type="ECO:0000259" key="6">
    <source>
        <dbReference type="Pfam" id="PF00149"/>
    </source>
</evidence>
<dbReference type="RefSeq" id="WP_077278641.1">
    <property type="nucleotide sequence ID" value="NZ_MVBK01000044.1"/>
</dbReference>
<dbReference type="AlphaFoldDB" id="A0A1V3NIU4"/>
<dbReference type="OrthoDB" id="9807890at2"/>
<protein>
    <recommendedName>
        <fullName evidence="5">Bis(5'-nucleosyl)-tetraphosphatase, symmetrical</fullName>
        <ecNumber evidence="5">3.6.1.41</ecNumber>
    </recommendedName>
    <alternativeName>
        <fullName evidence="5">Ap4A hydrolase</fullName>
    </alternativeName>
    <alternativeName>
        <fullName evidence="5">Diadenosine 5',5'''-P1,P4-tetraphosphate pyrophosphohydrolase</fullName>
    </alternativeName>
    <alternativeName>
        <fullName evidence="5">Diadenosine tetraphosphatase</fullName>
    </alternativeName>
</protein>
<feature type="domain" description="Calcineurin-like phosphoesterase" evidence="6">
    <location>
        <begin position="1"/>
        <end position="131"/>
    </location>
</feature>
<evidence type="ECO:0000256" key="5">
    <source>
        <dbReference type="HAMAP-Rule" id="MF_00199"/>
    </source>
</evidence>
<keyword evidence="3 5" id="KW-0378">Hydrolase</keyword>
<dbReference type="Proteomes" id="UP000189462">
    <property type="component" value="Unassembled WGS sequence"/>
</dbReference>
<dbReference type="PANTHER" id="PTHR40942">
    <property type="match status" value="1"/>
</dbReference>
<dbReference type="GO" id="GO:0008803">
    <property type="term" value="F:bis(5'-nucleosyl)-tetraphosphatase (symmetrical) activity"/>
    <property type="evidence" value="ECO:0007669"/>
    <property type="project" value="UniProtKB-UniRule"/>
</dbReference>
<evidence type="ECO:0000313" key="7">
    <source>
        <dbReference type="EMBL" id="OOG24772.1"/>
    </source>
</evidence>
<evidence type="ECO:0000256" key="4">
    <source>
        <dbReference type="ARBA" id="ARBA00049417"/>
    </source>
</evidence>
<gene>
    <name evidence="5" type="primary">apaH</name>
    <name evidence="7" type="ORF">B1C78_08065</name>
</gene>
<dbReference type="STRING" id="108003.B1C78_08065"/>
<dbReference type="InterPro" id="IPR004617">
    <property type="entry name" value="ApaH"/>
</dbReference>
<dbReference type="InterPro" id="IPR004843">
    <property type="entry name" value="Calcineurin-like_PHP"/>
</dbReference>
<sequence>MPVYAVGDLQGCLDPLKRLMERVRFDPAADRLWLVGDLVNRGLQSLETLRFVRDLGDVAITVLGNHDLHLLAIHNGVHKVRRRDTVEPILNAPDRDALMDWLRHRPLMHHDPQLHWTMVHAGLPPQWDLETARGCASEVEAVLRGEEHRLFLERMYGDEPDLWSPALEGWERLRFITNCFTRLRYCTADGHVDMEYKGAPGGQLPHLMPWYAVPGRKSAGQRIVFGHWSTLGLYEGDDVLALDTGCVWGQTLTLARLDAEDPETVQVRCD</sequence>
<evidence type="ECO:0000256" key="2">
    <source>
        <dbReference type="ARBA" id="ARBA00005419"/>
    </source>
</evidence>
<comment type="caution">
    <text evidence="7">The sequence shown here is derived from an EMBL/GenBank/DDBJ whole genome shotgun (WGS) entry which is preliminary data.</text>
</comment>
<name>A0A1V3NIU4_9GAMM</name>